<keyword evidence="1" id="KW-0732">Signal</keyword>
<comment type="caution">
    <text evidence="2">The sequence shown here is derived from an EMBL/GenBank/DDBJ whole genome shotgun (WGS) entry which is preliminary data.</text>
</comment>
<gene>
    <name evidence="2" type="ORF">EIZ48_19900</name>
</gene>
<protein>
    <recommendedName>
        <fullName evidence="4">Outer membrane protein beta-barrel domain-containing protein</fullName>
    </recommendedName>
</protein>
<organism evidence="2 3">
    <name type="scientific">Photobacterium alginatilyticum</name>
    <dbReference type="NCBI Taxonomy" id="1775171"/>
    <lineage>
        <taxon>Bacteria</taxon>
        <taxon>Pseudomonadati</taxon>
        <taxon>Pseudomonadota</taxon>
        <taxon>Gammaproteobacteria</taxon>
        <taxon>Vibrionales</taxon>
        <taxon>Vibrionaceae</taxon>
        <taxon>Photobacterium</taxon>
    </lineage>
</organism>
<accession>A0ABW9YP10</accession>
<evidence type="ECO:0000313" key="3">
    <source>
        <dbReference type="Proteomes" id="UP000738517"/>
    </source>
</evidence>
<sequence length="268" mass="29800">MRRICISIISITASLMAPSVLSNPTFESKGDGWTLSTGLYLITQNIEADSTVNTPGGGTSTLPVSLGFGDIMDNQDGLGAFFFRYGNGTWGVELDYAFISLKNSPNQVVGPITINKITFDVEELEIYGTYRLYHDDFTTDLLAGFRYINHELEIDQTIQTPQPVPTSQSISASFGDEWTDPFLGFRLINNIADTNWFYLTRFDIGGFGVGSDLTWRFDLGGGYAWDNGWQAVAKYKRLDVDFDNNSSSDRYSYDGYEHGILIGAAYSF</sequence>
<evidence type="ECO:0008006" key="4">
    <source>
        <dbReference type="Google" id="ProtNLM"/>
    </source>
</evidence>
<feature type="chain" id="PRO_5045499798" description="Outer membrane protein beta-barrel domain-containing protein" evidence="1">
    <location>
        <begin position="23"/>
        <end position="268"/>
    </location>
</feature>
<reference evidence="2 3" key="1">
    <citation type="journal article" date="2017" name="Int. J. Syst. Evol. Microbiol.">
        <title>Photobacterium alginatilyticum sp. nov., a marine bacterium isolated from bottom seawater.</title>
        <authorList>
            <person name="Wang X."/>
            <person name="Wang Y."/>
            <person name="Yang X."/>
            <person name="Sun H."/>
            <person name="Li B."/>
            <person name="Zhang X.H."/>
        </authorList>
    </citation>
    <scope>NUCLEOTIDE SEQUENCE [LARGE SCALE GENOMIC DNA]</scope>
    <source>
        <strain evidence="2 3">P03D4</strain>
    </source>
</reference>
<proteinExistence type="predicted"/>
<dbReference type="EMBL" id="RSEJ01000023">
    <property type="protein sequence ID" value="NBI54784.1"/>
    <property type="molecule type" value="Genomic_DNA"/>
</dbReference>
<feature type="signal peptide" evidence="1">
    <location>
        <begin position="1"/>
        <end position="22"/>
    </location>
</feature>
<evidence type="ECO:0000256" key="1">
    <source>
        <dbReference type="SAM" id="SignalP"/>
    </source>
</evidence>
<evidence type="ECO:0000313" key="2">
    <source>
        <dbReference type="EMBL" id="NBI54784.1"/>
    </source>
</evidence>
<name>A0ABW9YP10_9GAMM</name>
<dbReference type="RefSeq" id="WP_160655261.1">
    <property type="nucleotide sequence ID" value="NZ_RSEJ01000023.1"/>
</dbReference>
<keyword evidence="3" id="KW-1185">Reference proteome</keyword>
<dbReference type="Proteomes" id="UP000738517">
    <property type="component" value="Unassembled WGS sequence"/>
</dbReference>